<feature type="compositionally biased region" description="Basic residues" evidence="1">
    <location>
        <begin position="110"/>
        <end position="120"/>
    </location>
</feature>
<gene>
    <name evidence="3" type="ORF">Malapachy_2695</name>
</gene>
<dbReference type="AlphaFoldDB" id="A0A0M9VQQ2"/>
<protein>
    <recommendedName>
        <fullName evidence="2">Srp40 C-terminal domain-containing protein</fullName>
    </recommendedName>
</protein>
<evidence type="ECO:0000313" key="3">
    <source>
        <dbReference type="EMBL" id="KOS15789.1"/>
    </source>
</evidence>
<organism evidence="3 4">
    <name type="scientific">Malassezia pachydermatis</name>
    <dbReference type="NCBI Taxonomy" id="77020"/>
    <lineage>
        <taxon>Eukaryota</taxon>
        <taxon>Fungi</taxon>
        <taxon>Dikarya</taxon>
        <taxon>Basidiomycota</taxon>
        <taxon>Ustilaginomycotina</taxon>
        <taxon>Malasseziomycetes</taxon>
        <taxon>Malasseziales</taxon>
        <taxon>Malasseziaceae</taxon>
        <taxon>Malassezia</taxon>
    </lineage>
</organism>
<dbReference type="PANTHER" id="PTHR23216:SF1">
    <property type="entry name" value="NUCLEOLAR AND COILED-BODY PHOSPHOPROTEIN 1"/>
    <property type="match status" value="1"/>
</dbReference>
<dbReference type="OrthoDB" id="5599646at2759"/>
<name>A0A0M9VQQ2_9BASI</name>
<sequence length="252" mass="27864">MAGSTKKARREEDTATLSVSAETVSLVHAFLHTHTPKLAPKFASKYPNLALEDQAGNADALSNALVSLVKTAVSVPKSELSVLLRTDDEEEEEAEDRVKERKMPKEKKDKKEKKEKKEKKKKSEEAEAKNKPEEVDANVSIPAPAAPEAVVEETMEVEVPAPQPKKKGPVQGQRFQRVKSENVVFLDERLKDMSYDAKSGAGDWGAKASADLIVTRGKAFTKEKNKKKRGSYRGGLIDQGSHSIKFTYDDEE</sequence>
<keyword evidence="4" id="KW-1185">Reference proteome</keyword>
<comment type="caution">
    <text evidence="3">The sequence shown here is derived from an EMBL/GenBank/DDBJ whole genome shotgun (WGS) entry which is preliminary data.</text>
</comment>
<feature type="region of interest" description="Disordered" evidence="1">
    <location>
        <begin position="77"/>
        <end position="174"/>
    </location>
</feature>
<evidence type="ECO:0000313" key="4">
    <source>
        <dbReference type="Proteomes" id="UP000037751"/>
    </source>
</evidence>
<dbReference type="EMBL" id="LGAV01000002">
    <property type="protein sequence ID" value="KOS15789.1"/>
    <property type="molecule type" value="Genomic_DNA"/>
</dbReference>
<dbReference type="InterPro" id="IPR039191">
    <property type="entry name" value="Nopp140-like"/>
</dbReference>
<dbReference type="PANTHER" id="PTHR23216">
    <property type="entry name" value="NUCLEOLAR AND COILED-BODY PHOSPHOPROTEIN 1"/>
    <property type="match status" value="1"/>
</dbReference>
<evidence type="ECO:0000256" key="1">
    <source>
        <dbReference type="SAM" id="MobiDB-lite"/>
    </source>
</evidence>
<feature type="compositionally biased region" description="Basic and acidic residues" evidence="1">
    <location>
        <begin position="96"/>
        <end position="109"/>
    </location>
</feature>
<evidence type="ECO:0000259" key="2">
    <source>
        <dbReference type="Pfam" id="PF05022"/>
    </source>
</evidence>
<feature type="compositionally biased region" description="Basic and acidic residues" evidence="1">
    <location>
        <begin position="121"/>
        <end position="134"/>
    </location>
</feature>
<accession>A0A0M9VQQ2</accession>
<dbReference type="STRING" id="77020.A0A0M9VQQ2"/>
<dbReference type="GO" id="GO:0005730">
    <property type="term" value="C:nucleolus"/>
    <property type="evidence" value="ECO:0007669"/>
    <property type="project" value="InterPro"/>
</dbReference>
<proteinExistence type="predicted"/>
<dbReference type="Pfam" id="PF05022">
    <property type="entry name" value="SRP40_C"/>
    <property type="match status" value="1"/>
</dbReference>
<dbReference type="VEuPathDB" id="FungiDB:Malapachy_2695"/>
<dbReference type="InterPro" id="IPR007718">
    <property type="entry name" value="Srp40_C"/>
</dbReference>
<feature type="domain" description="Srp40 C-terminal" evidence="2">
    <location>
        <begin position="174"/>
        <end position="246"/>
    </location>
</feature>
<dbReference type="RefSeq" id="XP_017993421.1">
    <property type="nucleotide sequence ID" value="XM_018137183.1"/>
</dbReference>
<reference evidence="3 4" key="1">
    <citation type="submission" date="2015-07" db="EMBL/GenBank/DDBJ databases">
        <title>Draft Genome Sequence of Malassezia furfur CBS1878 and Malassezia pachydermatis CBS1879.</title>
        <authorList>
            <person name="Triana S."/>
            <person name="Ohm R."/>
            <person name="Gonzalez A."/>
            <person name="DeCock H."/>
            <person name="Restrepo S."/>
            <person name="Celis A."/>
        </authorList>
    </citation>
    <scope>NUCLEOTIDE SEQUENCE [LARGE SCALE GENOMIC DNA]</scope>
    <source>
        <strain evidence="3 4">CBS 1879</strain>
    </source>
</reference>
<dbReference type="GeneID" id="28729058"/>
<dbReference type="Proteomes" id="UP000037751">
    <property type="component" value="Unassembled WGS sequence"/>
</dbReference>